<feature type="transmembrane region" description="Helical" evidence="6">
    <location>
        <begin position="20"/>
        <end position="48"/>
    </location>
</feature>
<feature type="compositionally biased region" description="Pro residues" evidence="5">
    <location>
        <begin position="339"/>
        <end position="361"/>
    </location>
</feature>
<accession>A0A6N8GT86</accession>
<keyword evidence="3 6" id="KW-1133">Transmembrane helix</keyword>
<feature type="transmembrane region" description="Helical" evidence="6">
    <location>
        <begin position="257"/>
        <end position="274"/>
    </location>
</feature>
<feature type="transmembrane region" description="Helical" evidence="6">
    <location>
        <begin position="91"/>
        <end position="109"/>
    </location>
</feature>
<evidence type="ECO:0000256" key="5">
    <source>
        <dbReference type="SAM" id="MobiDB-lite"/>
    </source>
</evidence>
<feature type="domain" description="Integral membrane bound transporter" evidence="7">
    <location>
        <begin position="197"/>
        <end position="322"/>
    </location>
</feature>
<dbReference type="Proteomes" id="UP000436989">
    <property type="component" value="Unassembled WGS sequence"/>
</dbReference>
<dbReference type="InterPro" id="IPR049453">
    <property type="entry name" value="Memb_transporter_dom"/>
</dbReference>
<evidence type="ECO:0000256" key="2">
    <source>
        <dbReference type="ARBA" id="ARBA00022692"/>
    </source>
</evidence>
<dbReference type="RefSeq" id="WP_156270421.1">
    <property type="nucleotide sequence ID" value="NZ_WOGU01000015.1"/>
</dbReference>
<evidence type="ECO:0000256" key="4">
    <source>
        <dbReference type="ARBA" id="ARBA00023136"/>
    </source>
</evidence>
<keyword evidence="4 6" id="KW-0472">Membrane</keyword>
<evidence type="ECO:0000259" key="7">
    <source>
        <dbReference type="Pfam" id="PF13515"/>
    </source>
</evidence>
<keyword evidence="9" id="KW-1185">Reference proteome</keyword>
<dbReference type="Pfam" id="PF13515">
    <property type="entry name" value="FUSC_2"/>
    <property type="match status" value="1"/>
</dbReference>
<dbReference type="AlphaFoldDB" id="A0A6N8GT86"/>
<dbReference type="EMBL" id="WOGU01000015">
    <property type="protein sequence ID" value="MUN64533.1"/>
    <property type="molecule type" value="Genomic_DNA"/>
</dbReference>
<comment type="caution">
    <text evidence="8">The sequence shown here is derived from an EMBL/GenBank/DDBJ whole genome shotgun (WGS) entry which is preliminary data.</text>
</comment>
<feature type="transmembrane region" description="Helical" evidence="6">
    <location>
        <begin position="69"/>
        <end position="85"/>
    </location>
</feature>
<gene>
    <name evidence="8" type="ORF">GMA12_15510</name>
</gene>
<evidence type="ECO:0000256" key="3">
    <source>
        <dbReference type="ARBA" id="ARBA00022989"/>
    </source>
</evidence>
<feature type="transmembrane region" description="Helical" evidence="6">
    <location>
        <begin position="183"/>
        <end position="203"/>
    </location>
</feature>
<organism evidence="8 9">
    <name type="scientific">Kocuria sediminis</name>
    <dbReference type="NCBI Taxonomy" id="1038857"/>
    <lineage>
        <taxon>Bacteria</taxon>
        <taxon>Bacillati</taxon>
        <taxon>Actinomycetota</taxon>
        <taxon>Actinomycetes</taxon>
        <taxon>Micrococcales</taxon>
        <taxon>Micrococcaceae</taxon>
        <taxon>Kocuria</taxon>
    </lineage>
</organism>
<feature type="transmembrane region" description="Helical" evidence="6">
    <location>
        <begin position="279"/>
        <end position="297"/>
    </location>
</feature>
<dbReference type="GO" id="GO:0016020">
    <property type="term" value="C:membrane"/>
    <property type="evidence" value="ECO:0007669"/>
    <property type="project" value="UniProtKB-SubCell"/>
</dbReference>
<feature type="transmembrane region" description="Helical" evidence="6">
    <location>
        <begin position="309"/>
        <end position="326"/>
    </location>
</feature>
<feature type="transmembrane region" description="Helical" evidence="6">
    <location>
        <begin position="116"/>
        <end position="135"/>
    </location>
</feature>
<sequence length="361" mass="36423">MSPFRNLFALHPAQRDHLPAARIALSVAVPLIAVVAAGRADLAIYAAFGAFASIYARHEPPAARARHQAQAGVLLTLCVALGALLSGAPEAAVLAATAVVAGLGAMAAASWKLKPAGSVFFIFAVGAVGSLAHAAPLWQAVALAAASAGFSVALGLASRWAGEGLTGPVAPVAEHHGLGAGQLWAHGGRFLAATSVAGALGMATGLSHSYWAMVAAAAPIAAPDLGARVQRGVHRMVGTLGGVGVTAAVLSVPLQQWHIVALVILFQFLAELFVGRNYALALLFITPLALLMTQLAAPGAPGHLLQARAVETVIGALCGLAVVLLTRTAEERRLSGPSPRAPRPGAPGLPGPRRTPPAPRG</sequence>
<proteinExistence type="predicted"/>
<evidence type="ECO:0000313" key="8">
    <source>
        <dbReference type="EMBL" id="MUN64533.1"/>
    </source>
</evidence>
<comment type="subcellular location">
    <subcellularLocation>
        <location evidence="1">Membrane</location>
        <topology evidence="1">Multi-pass membrane protein</topology>
    </subcellularLocation>
</comment>
<feature type="region of interest" description="Disordered" evidence="5">
    <location>
        <begin position="333"/>
        <end position="361"/>
    </location>
</feature>
<feature type="transmembrane region" description="Helical" evidence="6">
    <location>
        <begin position="233"/>
        <end position="251"/>
    </location>
</feature>
<reference evidence="8 9" key="1">
    <citation type="submission" date="2019-12" db="EMBL/GenBank/DDBJ databases">
        <authorList>
            <person name="Shi Y."/>
        </authorList>
    </citation>
    <scope>NUCLEOTIDE SEQUENCE [LARGE SCALE GENOMIC DNA]</scope>
    <source>
        <strain evidence="8 9">JCM 17929</strain>
    </source>
</reference>
<evidence type="ECO:0000256" key="6">
    <source>
        <dbReference type="SAM" id="Phobius"/>
    </source>
</evidence>
<keyword evidence="2 6" id="KW-0812">Transmembrane</keyword>
<protein>
    <submittedName>
        <fullName evidence="8">FUSC family protein</fullName>
    </submittedName>
</protein>
<evidence type="ECO:0000256" key="1">
    <source>
        <dbReference type="ARBA" id="ARBA00004141"/>
    </source>
</evidence>
<name>A0A6N8GT86_9MICC</name>
<evidence type="ECO:0000313" key="9">
    <source>
        <dbReference type="Proteomes" id="UP000436989"/>
    </source>
</evidence>